<keyword evidence="3" id="KW-1185">Reference proteome</keyword>
<dbReference type="Proteomes" id="UP001501231">
    <property type="component" value="Unassembled WGS sequence"/>
</dbReference>
<reference evidence="3" key="1">
    <citation type="journal article" date="2019" name="Int. J. Syst. Evol. Microbiol.">
        <title>The Global Catalogue of Microorganisms (GCM) 10K type strain sequencing project: providing services to taxonomists for standard genome sequencing and annotation.</title>
        <authorList>
            <consortium name="The Broad Institute Genomics Platform"/>
            <consortium name="The Broad Institute Genome Sequencing Center for Infectious Disease"/>
            <person name="Wu L."/>
            <person name="Ma J."/>
        </authorList>
    </citation>
    <scope>NUCLEOTIDE SEQUENCE [LARGE SCALE GENOMIC DNA]</scope>
    <source>
        <strain evidence="3">JCM 3325</strain>
    </source>
</reference>
<sequence length="62" mass="6755">MFVSPFGGATVTQPPTPRRWKAAGEGRQAVRDCTPGVEAPAKRGMAFERLDQLALEHLYGAR</sequence>
<organism evidence="2 3">
    <name type="scientific">Actinomadura vinacea</name>
    <dbReference type="NCBI Taxonomy" id="115336"/>
    <lineage>
        <taxon>Bacteria</taxon>
        <taxon>Bacillati</taxon>
        <taxon>Actinomycetota</taxon>
        <taxon>Actinomycetes</taxon>
        <taxon>Streptosporangiales</taxon>
        <taxon>Thermomonosporaceae</taxon>
        <taxon>Actinomadura</taxon>
    </lineage>
</organism>
<dbReference type="EMBL" id="BAAARW010000016">
    <property type="protein sequence ID" value="GAA2428255.1"/>
    <property type="molecule type" value="Genomic_DNA"/>
</dbReference>
<name>A0ABP5WM73_9ACTN</name>
<comment type="caution">
    <text evidence="2">The sequence shown here is derived from an EMBL/GenBank/DDBJ whole genome shotgun (WGS) entry which is preliminary data.</text>
</comment>
<protein>
    <recommendedName>
        <fullName evidence="4">DUF397 domain-containing protein</fullName>
    </recommendedName>
</protein>
<accession>A0ABP5WM73</accession>
<evidence type="ECO:0000313" key="3">
    <source>
        <dbReference type="Proteomes" id="UP001501231"/>
    </source>
</evidence>
<evidence type="ECO:0000313" key="2">
    <source>
        <dbReference type="EMBL" id="GAA2428255.1"/>
    </source>
</evidence>
<feature type="region of interest" description="Disordered" evidence="1">
    <location>
        <begin position="1"/>
        <end position="29"/>
    </location>
</feature>
<evidence type="ECO:0000256" key="1">
    <source>
        <dbReference type="SAM" id="MobiDB-lite"/>
    </source>
</evidence>
<gene>
    <name evidence="2" type="ORF">GCM10010191_46580</name>
</gene>
<proteinExistence type="predicted"/>
<evidence type="ECO:0008006" key="4">
    <source>
        <dbReference type="Google" id="ProtNLM"/>
    </source>
</evidence>